<comment type="caution">
    <text evidence="2">The sequence shown here is derived from an EMBL/GenBank/DDBJ whole genome shotgun (WGS) entry which is preliminary data.</text>
</comment>
<dbReference type="EMBL" id="CALOZG010000042">
    <property type="protein sequence ID" value="CAH4035636.1"/>
    <property type="molecule type" value="Genomic_DNA"/>
</dbReference>
<feature type="region of interest" description="Disordered" evidence="1">
    <location>
        <begin position="65"/>
        <end position="94"/>
    </location>
</feature>
<name>A0A9P0TQ62_PIEBR</name>
<evidence type="ECO:0008006" key="4">
    <source>
        <dbReference type="Google" id="ProtNLM"/>
    </source>
</evidence>
<reference evidence="2" key="1">
    <citation type="submission" date="2022-05" db="EMBL/GenBank/DDBJ databases">
        <authorList>
            <person name="Okamura Y."/>
        </authorList>
    </citation>
    <scope>NUCLEOTIDE SEQUENCE</scope>
</reference>
<feature type="compositionally biased region" description="Polar residues" evidence="1">
    <location>
        <begin position="70"/>
        <end position="79"/>
    </location>
</feature>
<evidence type="ECO:0000256" key="1">
    <source>
        <dbReference type="SAM" id="MobiDB-lite"/>
    </source>
</evidence>
<feature type="region of interest" description="Disordered" evidence="1">
    <location>
        <begin position="350"/>
        <end position="380"/>
    </location>
</feature>
<protein>
    <recommendedName>
        <fullName evidence="4">DUF3719 domain-containing protein</fullName>
    </recommendedName>
</protein>
<feature type="compositionally biased region" description="Polar residues" evidence="1">
    <location>
        <begin position="186"/>
        <end position="204"/>
    </location>
</feature>
<keyword evidence="3" id="KW-1185">Reference proteome</keyword>
<organism evidence="2 3">
    <name type="scientific">Pieris brassicae</name>
    <name type="common">White butterfly</name>
    <name type="synonym">Large white butterfly</name>
    <dbReference type="NCBI Taxonomy" id="7116"/>
    <lineage>
        <taxon>Eukaryota</taxon>
        <taxon>Metazoa</taxon>
        <taxon>Ecdysozoa</taxon>
        <taxon>Arthropoda</taxon>
        <taxon>Hexapoda</taxon>
        <taxon>Insecta</taxon>
        <taxon>Pterygota</taxon>
        <taxon>Neoptera</taxon>
        <taxon>Endopterygota</taxon>
        <taxon>Lepidoptera</taxon>
        <taxon>Glossata</taxon>
        <taxon>Ditrysia</taxon>
        <taxon>Papilionoidea</taxon>
        <taxon>Pieridae</taxon>
        <taxon>Pierinae</taxon>
        <taxon>Pieris</taxon>
    </lineage>
</organism>
<gene>
    <name evidence="2" type="ORF">PIBRA_LOCUS11679</name>
</gene>
<sequence>MSARNYMSAREQNVNRGDCLPYISQQKSRRPELSVLSANAYNLNRNLVYSYNNFAGDSLERSGTPYSDFLSESETSTPDFHSEESDSSAGSILKRNTAETTRVLADEWERIERTLYNEDGEKSKRPEIIEECRQWQELHPQLRILGKAISIPDKRLHYRQIEHEEVIAMHYSDYEQFSESEERHSQSSTDVTPTNSPRTSTSDIPDTKLNREKITYQYSPEIDLLDKFSSLLQIKPIQIRSPSHKKKQNQSVLRSDIASSKWMKPYRPDTSVNYGRNSAKSYISLDHTKNSNMSSLDNRINSRVFTARLRESSLQPLHSPESYNGTFRYGQQNKYNIRKVSLPPLLREEEKKKVVVGSAKKPSKSRKSSTKLHLDRLKHN</sequence>
<dbReference type="Proteomes" id="UP001152562">
    <property type="component" value="Unassembled WGS sequence"/>
</dbReference>
<proteinExistence type="predicted"/>
<feature type="compositionally biased region" description="Basic residues" evidence="1">
    <location>
        <begin position="361"/>
        <end position="371"/>
    </location>
</feature>
<dbReference type="AlphaFoldDB" id="A0A9P0TQ62"/>
<accession>A0A9P0TQ62</accession>
<feature type="region of interest" description="Disordered" evidence="1">
    <location>
        <begin position="177"/>
        <end position="212"/>
    </location>
</feature>
<evidence type="ECO:0000313" key="3">
    <source>
        <dbReference type="Proteomes" id="UP001152562"/>
    </source>
</evidence>
<evidence type="ECO:0000313" key="2">
    <source>
        <dbReference type="EMBL" id="CAH4035636.1"/>
    </source>
</evidence>